<name>A0ABR9XHR1_9SPHI</name>
<feature type="transmembrane region" description="Helical" evidence="1">
    <location>
        <begin position="7"/>
        <end position="26"/>
    </location>
</feature>
<reference evidence="2 3" key="1">
    <citation type="submission" date="2020-10" db="EMBL/GenBank/DDBJ databases">
        <title>Mucilaginibacter mali sp. nov., isolated from rhizosphere soil of apple orchard.</title>
        <authorList>
            <person name="Lee J.-S."/>
            <person name="Kim H.S."/>
            <person name="Kim J.-S."/>
        </authorList>
    </citation>
    <scope>NUCLEOTIDE SEQUENCE [LARGE SCALE GENOMIC DNA]</scope>
    <source>
        <strain evidence="2 3">KCTC 23157</strain>
    </source>
</reference>
<comment type="caution">
    <text evidence="2">The sequence shown here is derived from an EMBL/GenBank/DDBJ whole genome shotgun (WGS) entry which is preliminary data.</text>
</comment>
<keyword evidence="3" id="KW-1185">Reference proteome</keyword>
<keyword evidence="1" id="KW-1133">Transmembrane helix</keyword>
<gene>
    <name evidence="2" type="ORF">IRJ18_10520</name>
</gene>
<accession>A0ABR9XHR1</accession>
<feature type="transmembrane region" description="Helical" evidence="1">
    <location>
        <begin position="116"/>
        <end position="138"/>
    </location>
</feature>
<dbReference type="RefSeq" id="WP_194106136.1">
    <property type="nucleotide sequence ID" value="NZ_JADFFM010000001.1"/>
</dbReference>
<protein>
    <submittedName>
        <fullName evidence="2">Uncharacterized protein</fullName>
    </submittedName>
</protein>
<dbReference type="Proteomes" id="UP000632774">
    <property type="component" value="Unassembled WGS sequence"/>
</dbReference>
<organism evidence="2 3">
    <name type="scientific">Mucilaginibacter boryungensis</name>
    <dbReference type="NCBI Taxonomy" id="768480"/>
    <lineage>
        <taxon>Bacteria</taxon>
        <taxon>Pseudomonadati</taxon>
        <taxon>Bacteroidota</taxon>
        <taxon>Sphingobacteriia</taxon>
        <taxon>Sphingobacteriales</taxon>
        <taxon>Sphingobacteriaceae</taxon>
        <taxon>Mucilaginibacter</taxon>
    </lineage>
</organism>
<feature type="transmembrane region" description="Helical" evidence="1">
    <location>
        <begin position="46"/>
        <end position="68"/>
    </location>
</feature>
<dbReference type="EMBL" id="JADFFM010000001">
    <property type="protein sequence ID" value="MBE9666796.1"/>
    <property type="molecule type" value="Genomic_DNA"/>
</dbReference>
<keyword evidence="1" id="KW-0812">Transmembrane</keyword>
<evidence type="ECO:0000256" key="1">
    <source>
        <dbReference type="SAM" id="Phobius"/>
    </source>
</evidence>
<evidence type="ECO:0000313" key="3">
    <source>
        <dbReference type="Proteomes" id="UP000632774"/>
    </source>
</evidence>
<feature type="transmembrane region" description="Helical" evidence="1">
    <location>
        <begin position="80"/>
        <end position="104"/>
    </location>
</feature>
<sequence length="153" mass="17359">MRFLKVIVPSVVAFWVFAIIIKYNPLHHTFEGLSDIGDGSAAGLINYYKIFAPFQLIIAILTQYLIILPLWDKIVARHKAAIGIFIGLILVCVIAAGGLSYIIWDRAVGTEHLIHIALFMTGVQLFYWFINFLVLFLFDIKSFMRAKAKPEND</sequence>
<keyword evidence="1" id="KW-0472">Membrane</keyword>
<proteinExistence type="predicted"/>
<evidence type="ECO:0000313" key="2">
    <source>
        <dbReference type="EMBL" id="MBE9666796.1"/>
    </source>
</evidence>